<protein>
    <submittedName>
        <fullName evidence="4">3'-5' exonuclease</fullName>
    </submittedName>
</protein>
<dbReference type="InterPro" id="IPR012337">
    <property type="entry name" value="RNaseH-like_sf"/>
</dbReference>
<dbReference type="Pfam" id="PF00929">
    <property type="entry name" value="RNase_T"/>
    <property type="match status" value="1"/>
</dbReference>
<dbReference type="CDD" id="cd06127">
    <property type="entry name" value="DEDDh"/>
    <property type="match status" value="1"/>
</dbReference>
<reference evidence="4 5" key="1">
    <citation type="submission" date="2019-04" db="EMBL/GenBank/DDBJ databases">
        <title>Microbes associate with the intestines of laboratory mice.</title>
        <authorList>
            <person name="Navarre W."/>
            <person name="Wong E."/>
            <person name="Huang K.C."/>
            <person name="Tropini C."/>
            <person name="Ng K."/>
            <person name="Yu B."/>
        </authorList>
    </citation>
    <scope>NUCLEOTIDE SEQUENCE [LARGE SCALE GENOMIC DNA]</scope>
    <source>
        <strain evidence="4 5">NM87_A27A</strain>
    </source>
</reference>
<dbReference type="Gene3D" id="3.30.420.10">
    <property type="entry name" value="Ribonuclease H-like superfamily/Ribonuclease H"/>
    <property type="match status" value="1"/>
</dbReference>
<evidence type="ECO:0000313" key="5">
    <source>
        <dbReference type="Proteomes" id="UP000306798"/>
    </source>
</evidence>
<keyword evidence="2" id="KW-0378">Hydrolase</keyword>
<accession>A0A248X7R8</accession>
<evidence type="ECO:0000313" key="4">
    <source>
        <dbReference type="EMBL" id="THG27914.1"/>
    </source>
</evidence>
<dbReference type="AlphaFoldDB" id="A0A248X7R8"/>
<dbReference type="Proteomes" id="UP000306798">
    <property type="component" value="Unassembled WGS sequence"/>
</dbReference>
<dbReference type="InterPro" id="IPR013520">
    <property type="entry name" value="Ribonucl_H"/>
</dbReference>
<evidence type="ECO:0000256" key="2">
    <source>
        <dbReference type="ARBA" id="ARBA00022801"/>
    </source>
</evidence>
<dbReference type="PANTHER" id="PTHR30231">
    <property type="entry name" value="DNA POLYMERASE III SUBUNIT EPSILON"/>
    <property type="match status" value="1"/>
</dbReference>
<evidence type="ECO:0000256" key="3">
    <source>
        <dbReference type="ARBA" id="ARBA00022839"/>
    </source>
</evidence>
<sequence length="553" mass="61934">MVSDRRFRHGLNMLRGEYSVLTSTGSVMQTTDTSSKHMFKNCTIIEVPQPNGRKTHLAVCSGRGDIVFETNGRHSAIYALLEQFADQQVEEFSWRPYAESSTPTIECKLYARHEPKATEPVINRIVLDVETTGLDPEGDEILRLSIIDGGGAALLDETYKPEHTTSWPDAQRINRISPTSVRNRPPITDDIERIQTLLDRAQEVCAFNADFDLAFLGEIGLRLDTSKVRDTMREYGRAFHGSDYIKLTQAAEECNYRYNAHDSLSDCRATLVVQTRVDNYRERKAAKINWGDVSEPTRRPKKRETKTQARIYTALTWILLFLCAVLIAVCFAAPYMLIVAIPTCFICRACVKHARGMRERTGLSKSSHKGKHSGQQQRTENMPEPAAAAGADEAEYERRLAMEATKTVRQQAEANPPAASAPVPAVHIDEASVIPGDEPPMFMVRGSKVAKFKGDDGTDFTLYQRTIKCGREEHRLDGVEAVVEEGSALQSRFTATRIFLLGVFALAFKKRKGGEKWLGIMGPDFAWVSRADRKHIGDAMKFAAKVNDQARKQ</sequence>
<keyword evidence="3 4" id="KW-0269">Exonuclease</keyword>
<comment type="caution">
    <text evidence="4">The sequence shown here is derived from an EMBL/GenBank/DDBJ whole genome shotgun (WGS) entry which is preliminary data.</text>
</comment>
<dbReference type="SUPFAM" id="SSF53098">
    <property type="entry name" value="Ribonuclease H-like"/>
    <property type="match status" value="1"/>
</dbReference>
<gene>
    <name evidence="4" type="ORF">E5991_00210</name>
</gene>
<dbReference type="InterPro" id="IPR036397">
    <property type="entry name" value="RNaseH_sf"/>
</dbReference>
<organism evidence="4 5">
    <name type="scientific">Bifidobacterium pseudolongum</name>
    <dbReference type="NCBI Taxonomy" id="1694"/>
    <lineage>
        <taxon>Bacteria</taxon>
        <taxon>Bacillati</taxon>
        <taxon>Actinomycetota</taxon>
        <taxon>Actinomycetes</taxon>
        <taxon>Bifidobacteriales</taxon>
        <taxon>Bifidobacteriaceae</taxon>
        <taxon>Bifidobacterium</taxon>
    </lineage>
</organism>
<proteinExistence type="predicted"/>
<keyword evidence="1" id="KW-0540">Nuclease</keyword>
<dbReference type="SMART" id="SM00479">
    <property type="entry name" value="EXOIII"/>
    <property type="match status" value="1"/>
</dbReference>
<dbReference type="GO" id="GO:0008408">
    <property type="term" value="F:3'-5' exonuclease activity"/>
    <property type="evidence" value="ECO:0007669"/>
    <property type="project" value="TreeGrafter"/>
</dbReference>
<name>A0A248X7R8_9BIFI</name>
<dbReference type="GO" id="GO:0003676">
    <property type="term" value="F:nucleic acid binding"/>
    <property type="evidence" value="ECO:0007669"/>
    <property type="project" value="InterPro"/>
</dbReference>
<dbReference type="PANTHER" id="PTHR30231:SF4">
    <property type="entry name" value="PROTEIN NEN2"/>
    <property type="match status" value="1"/>
</dbReference>
<dbReference type="EMBL" id="SSTF01000001">
    <property type="protein sequence ID" value="THG27914.1"/>
    <property type="molecule type" value="Genomic_DNA"/>
</dbReference>
<evidence type="ECO:0000256" key="1">
    <source>
        <dbReference type="ARBA" id="ARBA00022722"/>
    </source>
</evidence>